<comment type="caution">
    <text evidence="2">The sequence shown here is derived from an EMBL/GenBank/DDBJ whole genome shotgun (WGS) entry which is preliminary data.</text>
</comment>
<evidence type="ECO:0000256" key="1">
    <source>
        <dbReference type="SAM" id="MobiDB-lite"/>
    </source>
</evidence>
<protein>
    <submittedName>
        <fullName evidence="2">Uncharacterized protein</fullName>
    </submittedName>
</protein>
<sequence>MFSLIRYMVVFVVGSGFGYWFGTSQNVPVTMEPPVKPTTVASPTIAAMPTANSPITTVPSATKQTTQPKTPSFDVDPAEILALELQAAHQKTPEDPVWQEYLQQHYDEHTQRLLNRQTAKNQQLIREFHQSEVDPHWANLTEQRLKDYYFLQPDQQFIQISKVHCRQNGCEVSGVITKSDLGPMLRENLRQQPWTKGRSISFSRSSSEGEEKFYLLMTELPKE</sequence>
<keyword evidence="3" id="KW-1185">Reference proteome</keyword>
<feature type="region of interest" description="Disordered" evidence="1">
    <location>
        <begin position="50"/>
        <end position="71"/>
    </location>
</feature>
<gene>
    <name evidence="2" type="ORF">EOE67_07495</name>
</gene>
<organism evidence="2 3">
    <name type="scientific">Rheinheimera riviphila</name>
    <dbReference type="NCBI Taxonomy" id="1834037"/>
    <lineage>
        <taxon>Bacteria</taxon>
        <taxon>Pseudomonadati</taxon>
        <taxon>Pseudomonadota</taxon>
        <taxon>Gammaproteobacteria</taxon>
        <taxon>Chromatiales</taxon>
        <taxon>Chromatiaceae</taxon>
        <taxon>Rheinheimera</taxon>
    </lineage>
</organism>
<evidence type="ECO:0000313" key="2">
    <source>
        <dbReference type="EMBL" id="RVU40088.1"/>
    </source>
</evidence>
<dbReference type="AlphaFoldDB" id="A0A437R001"/>
<proteinExistence type="predicted"/>
<accession>A0A437R001</accession>
<dbReference type="EMBL" id="SACS01000006">
    <property type="protein sequence ID" value="RVU40088.1"/>
    <property type="molecule type" value="Genomic_DNA"/>
</dbReference>
<dbReference type="OrthoDB" id="6266523at2"/>
<name>A0A437R001_9GAMM</name>
<dbReference type="Proteomes" id="UP000283077">
    <property type="component" value="Unassembled WGS sequence"/>
</dbReference>
<reference evidence="2 3" key="1">
    <citation type="submission" date="2019-01" db="EMBL/GenBank/DDBJ databases">
        <authorList>
            <person name="Chen W.-M."/>
        </authorList>
    </citation>
    <scope>NUCLEOTIDE SEQUENCE [LARGE SCALE GENOMIC DNA]</scope>
    <source>
        <strain evidence="2 3">KYPC3</strain>
    </source>
</reference>
<feature type="compositionally biased region" description="Polar residues" evidence="1">
    <location>
        <begin position="50"/>
        <end position="70"/>
    </location>
</feature>
<evidence type="ECO:0000313" key="3">
    <source>
        <dbReference type="Proteomes" id="UP000283077"/>
    </source>
</evidence>
<dbReference type="RefSeq" id="WP_127698417.1">
    <property type="nucleotide sequence ID" value="NZ_SACS01000006.1"/>
</dbReference>